<dbReference type="Proteomes" id="UP001622496">
    <property type="component" value="Chromosome"/>
</dbReference>
<sequence length="170" mass="16740">MTPQGAGVGVRAVTGRPGAVIESGLNPRSTPVPVTTAPKISAALAAAALLTVGLFAQTAGAAVAQNPWTAAGTVADVAGVQATGTWIAAAEIHTYSVGATVKDTADDGRGARVNIRSRSGDGGEVLTSVSASGQGAVTKDSFTLIGPVTVQECLTDGGVDVVCGQPFRII</sequence>
<protein>
    <submittedName>
        <fullName evidence="1">Uncharacterized protein</fullName>
    </submittedName>
</protein>
<keyword evidence="2" id="KW-1185">Reference proteome</keyword>
<reference evidence="1 2" key="1">
    <citation type="submission" date="2022-10" db="EMBL/GenBank/DDBJ databases">
        <title>The complete genomes of actinobacterial strains from the NBC collection.</title>
        <authorList>
            <person name="Joergensen T.S."/>
            <person name="Alvarez Arevalo M."/>
            <person name="Sterndorff E.B."/>
            <person name="Faurdal D."/>
            <person name="Vuksanovic O."/>
            <person name="Mourched A.-S."/>
            <person name="Charusanti P."/>
            <person name="Shaw S."/>
            <person name="Blin K."/>
            <person name="Weber T."/>
        </authorList>
    </citation>
    <scope>NUCLEOTIDE SEQUENCE [LARGE SCALE GENOMIC DNA]</scope>
    <source>
        <strain evidence="1 2">NBC_00185</strain>
    </source>
</reference>
<organism evidence="1 2">
    <name type="scientific">[Kitasatospora] papulosa</name>
    <dbReference type="NCBI Taxonomy" id="1464011"/>
    <lineage>
        <taxon>Bacteria</taxon>
        <taxon>Bacillati</taxon>
        <taxon>Actinomycetota</taxon>
        <taxon>Actinomycetes</taxon>
        <taxon>Kitasatosporales</taxon>
        <taxon>Streptomycetaceae</taxon>
        <taxon>Streptomyces</taxon>
    </lineage>
</organism>
<evidence type="ECO:0000313" key="1">
    <source>
        <dbReference type="EMBL" id="WTP68813.1"/>
    </source>
</evidence>
<proteinExistence type="predicted"/>
<evidence type="ECO:0000313" key="2">
    <source>
        <dbReference type="Proteomes" id="UP001622496"/>
    </source>
</evidence>
<dbReference type="RefSeq" id="WP_234434688.1">
    <property type="nucleotide sequence ID" value="NZ_CP108135.1"/>
</dbReference>
<name>A0ABZ1KB64_9ACTN</name>
<accession>A0ABZ1KB64</accession>
<dbReference type="EMBL" id="CP108135">
    <property type="protein sequence ID" value="WTP68813.1"/>
    <property type="molecule type" value="Genomic_DNA"/>
</dbReference>
<gene>
    <name evidence="1" type="ORF">OG560_26675</name>
</gene>